<evidence type="ECO:0000313" key="3">
    <source>
        <dbReference type="Proteomes" id="UP000253805"/>
    </source>
</evidence>
<evidence type="ECO:0000259" key="1">
    <source>
        <dbReference type="Pfam" id="PF13443"/>
    </source>
</evidence>
<evidence type="ECO:0000313" key="2">
    <source>
        <dbReference type="EMBL" id="RDC43988.1"/>
    </source>
</evidence>
<dbReference type="AlphaFoldDB" id="A0A369P143"/>
<dbReference type="Pfam" id="PF13443">
    <property type="entry name" value="HTH_26"/>
    <property type="match status" value="1"/>
</dbReference>
<reference evidence="2 3" key="1">
    <citation type="journal article" date="2018" name="Elife">
        <title>Discovery and characterization of a prevalent human gut bacterial enzyme sufficient for the inactivation of a family of plant toxins.</title>
        <authorList>
            <person name="Koppel N."/>
            <person name="Bisanz J.E."/>
            <person name="Pandelia M.E."/>
            <person name="Turnbaugh P.J."/>
            <person name="Balskus E.P."/>
        </authorList>
    </citation>
    <scope>NUCLEOTIDE SEQUENCE [LARGE SCALE GENOMIC DNA]</scope>
    <source>
        <strain evidence="2 3">OB21 GAM 11</strain>
    </source>
</reference>
<organism evidence="2 3">
    <name type="scientific">Adlercreutzia equolifaciens subsp. celatus</name>
    <dbReference type="NCBI Taxonomy" id="394340"/>
    <lineage>
        <taxon>Bacteria</taxon>
        <taxon>Bacillati</taxon>
        <taxon>Actinomycetota</taxon>
        <taxon>Coriobacteriia</taxon>
        <taxon>Eggerthellales</taxon>
        <taxon>Eggerthellaceae</taxon>
        <taxon>Adlercreutzia</taxon>
    </lineage>
</organism>
<dbReference type="Proteomes" id="UP000253805">
    <property type="component" value="Unassembled WGS sequence"/>
</dbReference>
<dbReference type="InterPro" id="IPR001387">
    <property type="entry name" value="Cro/C1-type_HTH"/>
</dbReference>
<dbReference type="CDD" id="cd00093">
    <property type="entry name" value="HTH_XRE"/>
    <property type="match status" value="1"/>
</dbReference>
<comment type="caution">
    <text evidence="2">The sequence shown here is derived from an EMBL/GenBank/DDBJ whole genome shotgun (WGS) entry which is preliminary data.</text>
</comment>
<sequence length="139" mass="15614">MEEPLTEDMLAELLDAPDPRAFIKRREVGERSLAEYLNALLAEKGLKRAAVVREAGINETFGYQIFTGARRASRDNLLKIAFAMGCTLREANRLLQAGGANELYCKNRRDAIVIFAISHGYTLQKTEEELYRFGEATIS</sequence>
<gene>
    <name evidence="2" type="ORF">C1850_07150</name>
</gene>
<dbReference type="SUPFAM" id="SSF47413">
    <property type="entry name" value="lambda repressor-like DNA-binding domains"/>
    <property type="match status" value="1"/>
</dbReference>
<name>A0A369P143_9ACTN</name>
<accession>A0A369P143</accession>
<proteinExistence type="predicted"/>
<feature type="domain" description="HTH cro/C1-type" evidence="1">
    <location>
        <begin position="37"/>
        <end position="90"/>
    </location>
</feature>
<dbReference type="GO" id="GO:0003677">
    <property type="term" value="F:DNA binding"/>
    <property type="evidence" value="ECO:0007669"/>
    <property type="project" value="InterPro"/>
</dbReference>
<protein>
    <submittedName>
        <fullName evidence="2">Transcriptional regulator</fullName>
    </submittedName>
</protein>
<dbReference type="InterPro" id="IPR010982">
    <property type="entry name" value="Lambda_DNA-bd_dom_sf"/>
</dbReference>
<dbReference type="EMBL" id="PPUT01000016">
    <property type="protein sequence ID" value="RDC43988.1"/>
    <property type="molecule type" value="Genomic_DNA"/>
</dbReference>
<dbReference type="RefSeq" id="WP_114539275.1">
    <property type="nucleotide sequence ID" value="NZ_PPUT01000016.1"/>
</dbReference>